<proteinExistence type="predicted"/>
<dbReference type="EMBL" id="CP113520">
    <property type="protein sequence ID" value="WAJ28481.1"/>
    <property type="molecule type" value="Genomic_DNA"/>
</dbReference>
<name>A0ACD4NNT3_9HYPH</name>
<evidence type="ECO:0000313" key="2">
    <source>
        <dbReference type="Proteomes" id="UP001163223"/>
    </source>
</evidence>
<accession>A0ACD4NNT3</accession>
<sequence>MDFDFIVVGTGSVGAAAAFHASRSGLKVLMVDNGHPPHDLGSHHGQTRLMRHAYGEGEKYVPTVLRAQALWEELERETGERIFERTGVVNIGPAGAAFLGRVRASAERWNLALQVMGPAEVRARWPQMTLPDGLVALYEPGAGVLRSEASIRAHVRLARDAGAVEAFGTPVRSVASDGNGVTVVADGGRWRARKVLVSAGTWTTTLFPELPVTPVRKIFTWHETDGRYEAVSGFPGFVSELPSGNQFYGFPAEDGILKIGRHNGGQPIGSPDERLPFGALDSDAHEVSEFLDRVLPGVGAIRHGASCTYDNSPDEDFVVDTLPGQPDVMVVAGLSGHGFKFASVLGEIAAGFAGGRNPGFDLSPFSLSRFGQYGR</sequence>
<gene>
    <name evidence="1" type="primary">solA</name>
    <name evidence="1" type="ORF">OXU80_27355</name>
</gene>
<keyword evidence="1" id="KW-0560">Oxidoreductase</keyword>
<keyword evidence="2" id="KW-1185">Reference proteome</keyword>
<reference evidence="1" key="1">
    <citation type="submission" date="2022-11" db="EMBL/GenBank/DDBJ databases">
        <title>beta-Carotene-producing bacterium, Jeongeuplla avenae sp. nov., alleviates the salt stress of Arabidopsis seedlings.</title>
        <authorList>
            <person name="Jiang L."/>
            <person name="Lee J."/>
        </authorList>
    </citation>
    <scope>NUCLEOTIDE SEQUENCE</scope>
    <source>
        <strain evidence="1">DY_R2A_6</strain>
    </source>
</reference>
<dbReference type="EC" id="1.5.3.2" evidence="1"/>
<evidence type="ECO:0000313" key="1">
    <source>
        <dbReference type="EMBL" id="WAJ28481.1"/>
    </source>
</evidence>
<protein>
    <submittedName>
        <fullName evidence="1">N-methyl-L-tryptophan oxidase</fullName>
        <ecNumber evidence="1">1.5.3.2</ecNumber>
    </submittedName>
</protein>
<dbReference type="Proteomes" id="UP001163223">
    <property type="component" value="Chromosome"/>
</dbReference>
<organism evidence="1 2">
    <name type="scientific">Antarcticirhabdus aurantiaca</name>
    <dbReference type="NCBI Taxonomy" id="2606717"/>
    <lineage>
        <taxon>Bacteria</taxon>
        <taxon>Pseudomonadati</taxon>
        <taxon>Pseudomonadota</taxon>
        <taxon>Alphaproteobacteria</taxon>
        <taxon>Hyphomicrobiales</taxon>
        <taxon>Aurantimonadaceae</taxon>
        <taxon>Antarcticirhabdus</taxon>
    </lineage>
</organism>